<dbReference type="PANTHER" id="PTHR43557:SF2">
    <property type="entry name" value="RIESKE DOMAIN-CONTAINING PROTEIN-RELATED"/>
    <property type="match status" value="1"/>
</dbReference>
<dbReference type="RefSeq" id="WP_348606577.1">
    <property type="nucleotide sequence ID" value="NZ_CP157276.1"/>
</dbReference>
<dbReference type="InterPro" id="IPR050446">
    <property type="entry name" value="FAD-oxidoreductase/Apoptosis"/>
</dbReference>
<dbReference type="InterPro" id="IPR023753">
    <property type="entry name" value="FAD/NAD-binding_dom"/>
</dbReference>
<dbReference type="Pfam" id="PF14759">
    <property type="entry name" value="Reductase_C"/>
    <property type="match status" value="1"/>
</dbReference>
<gene>
    <name evidence="8" type="ORF">ABEU19_002421</name>
</gene>
<dbReference type="PRINTS" id="PR00368">
    <property type="entry name" value="FADPNR"/>
</dbReference>
<evidence type="ECO:0000259" key="6">
    <source>
        <dbReference type="Pfam" id="PF07992"/>
    </source>
</evidence>
<dbReference type="EMBL" id="JBDLNU010000003">
    <property type="protein sequence ID" value="MFM1728922.1"/>
    <property type="molecule type" value="Genomic_DNA"/>
</dbReference>
<dbReference type="Gene3D" id="3.30.390.30">
    <property type="match status" value="1"/>
</dbReference>
<dbReference type="Pfam" id="PF07992">
    <property type="entry name" value="Pyr_redox_2"/>
    <property type="match status" value="1"/>
</dbReference>
<evidence type="ECO:0000256" key="5">
    <source>
        <dbReference type="SAM" id="MobiDB-lite"/>
    </source>
</evidence>
<organism evidence="8 9">
    <name type="scientific">Prescottella soli</name>
    <dbReference type="NCBI Taxonomy" id="1543852"/>
    <lineage>
        <taxon>Bacteria</taxon>
        <taxon>Bacillati</taxon>
        <taxon>Actinomycetota</taxon>
        <taxon>Actinomycetes</taxon>
        <taxon>Mycobacteriales</taxon>
        <taxon>Nocardiaceae</taxon>
        <taxon>Prescottella</taxon>
    </lineage>
</organism>
<dbReference type="InterPro" id="IPR036188">
    <property type="entry name" value="FAD/NAD-bd_sf"/>
</dbReference>
<dbReference type="SUPFAM" id="SSF51905">
    <property type="entry name" value="FAD/NAD(P)-binding domain"/>
    <property type="match status" value="2"/>
</dbReference>
<dbReference type="PRINTS" id="PR00411">
    <property type="entry name" value="PNDRDTASEI"/>
</dbReference>
<dbReference type="Proteomes" id="UP001629744">
    <property type="component" value="Unassembled WGS sequence"/>
</dbReference>
<evidence type="ECO:0000256" key="4">
    <source>
        <dbReference type="ARBA" id="ARBA00023002"/>
    </source>
</evidence>
<reference evidence="8 9" key="1">
    <citation type="submission" date="2023-11" db="EMBL/GenBank/DDBJ databases">
        <authorList>
            <person name="Val-Calvo J."/>
            <person name="Scortti M."/>
            <person name="Vazquez-Boland J."/>
        </authorList>
    </citation>
    <scope>NUCLEOTIDE SEQUENCE [LARGE SCALE GENOMIC DNA]</scope>
    <source>
        <strain evidence="8 9">DSM 46662</strain>
    </source>
</reference>
<comment type="cofactor">
    <cofactor evidence="1">
        <name>FAD</name>
        <dbReference type="ChEBI" id="CHEBI:57692"/>
    </cofactor>
</comment>
<sequence>MRVVVDLTRCQGYAQCAFLAPDVFEIRGDEALLYDPEPDDGQRLNVQRAAAACPVQALQVDGPGGDWSPDVPASAPAPSTSTSATVDEFRRHGRIVVVGCSLAGLRAAEALRAGGFTGSLTMIGDESCEPYDRPPLSKQVLTGMVSADRTALPHRGDLGAEWRLGVAATGLDLAERTVELADGERVPFDKVLISTGVRARPWPVPEQAALDGACVLHTRDDAADLRRRLESRPDRVLVVGAGFTGTEVASACRELGVPVTVVASGPAPLSGALGAVIGDVAAGIQREHGVDLRCGLTVDALEGDDSGRLRAARLSNGDVVDADVAVVAMGGIRNVEWLEGTALASARWGVACDAGCRAFDENGLVTDHVFVAGDVARAPHPLFGYQFLALEHWSSAVAEAEIVAHNMISGETDRWPSLHVPAFWSIQFDHDIRSVGVPPIADEVMVVDGSVAERRFVAAYGYKGRLVAAVAFDAAKWLDFYREAIEAAAAFPPSRRATATGEPAVPVSPGFPPPQFPVRDATVVVTGHEPSARRARLIRR</sequence>
<keyword evidence="2" id="KW-0285">Flavoprotein</keyword>
<dbReference type="SUPFAM" id="SSF55424">
    <property type="entry name" value="FAD/NAD-linked reductases, dimerisation (C-terminal) domain"/>
    <property type="match status" value="1"/>
</dbReference>
<evidence type="ECO:0000259" key="7">
    <source>
        <dbReference type="Pfam" id="PF14759"/>
    </source>
</evidence>
<feature type="compositionally biased region" description="Low complexity" evidence="5">
    <location>
        <begin position="72"/>
        <end position="85"/>
    </location>
</feature>
<protein>
    <submittedName>
        <fullName evidence="8">FAD-dependent oxidoreductase</fullName>
    </submittedName>
</protein>
<name>A0ABW9FU66_9NOCA</name>
<evidence type="ECO:0000256" key="1">
    <source>
        <dbReference type="ARBA" id="ARBA00001974"/>
    </source>
</evidence>
<feature type="domain" description="Reductase C-terminal" evidence="7">
    <location>
        <begin position="423"/>
        <end position="496"/>
    </location>
</feature>
<keyword evidence="3" id="KW-0274">FAD</keyword>
<evidence type="ECO:0000313" key="8">
    <source>
        <dbReference type="EMBL" id="MFM1728922.1"/>
    </source>
</evidence>
<dbReference type="Gene3D" id="3.30.70.20">
    <property type="match status" value="1"/>
</dbReference>
<proteinExistence type="predicted"/>
<dbReference type="SUPFAM" id="SSF54862">
    <property type="entry name" value="4Fe-4S ferredoxins"/>
    <property type="match status" value="1"/>
</dbReference>
<evidence type="ECO:0000313" key="9">
    <source>
        <dbReference type="Proteomes" id="UP001629744"/>
    </source>
</evidence>
<evidence type="ECO:0000256" key="3">
    <source>
        <dbReference type="ARBA" id="ARBA00022827"/>
    </source>
</evidence>
<dbReference type="InterPro" id="IPR028202">
    <property type="entry name" value="Reductase_C"/>
</dbReference>
<feature type="domain" description="FAD/NAD(P)-binding" evidence="6">
    <location>
        <begin position="94"/>
        <end position="400"/>
    </location>
</feature>
<comment type="caution">
    <text evidence="8">The sequence shown here is derived from an EMBL/GenBank/DDBJ whole genome shotgun (WGS) entry which is preliminary data.</text>
</comment>
<keyword evidence="4" id="KW-0560">Oxidoreductase</keyword>
<accession>A0ABW9FU66</accession>
<dbReference type="Gene3D" id="3.50.50.60">
    <property type="entry name" value="FAD/NAD(P)-binding domain"/>
    <property type="match status" value="2"/>
</dbReference>
<feature type="region of interest" description="Disordered" evidence="5">
    <location>
        <begin position="61"/>
        <end position="85"/>
    </location>
</feature>
<dbReference type="InterPro" id="IPR016156">
    <property type="entry name" value="FAD/NAD-linked_Rdtase_dimer_sf"/>
</dbReference>
<keyword evidence="9" id="KW-1185">Reference proteome</keyword>
<evidence type="ECO:0000256" key="2">
    <source>
        <dbReference type="ARBA" id="ARBA00022630"/>
    </source>
</evidence>
<dbReference type="PANTHER" id="PTHR43557">
    <property type="entry name" value="APOPTOSIS-INDUCING FACTOR 1"/>
    <property type="match status" value="1"/>
</dbReference>
<dbReference type="Pfam" id="PF13459">
    <property type="entry name" value="Fer4_15"/>
    <property type="match status" value="1"/>
</dbReference>